<evidence type="ECO:0000313" key="3">
    <source>
        <dbReference type="Proteomes" id="UP000193380"/>
    </source>
</evidence>
<evidence type="ECO:0000256" key="1">
    <source>
        <dbReference type="SAM" id="MobiDB-lite"/>
    </source>
</evidence>
<reference evidence="2" key="2">
    <citation type="submission" date="2014-03" db="EMBL/GenBank/DDBJ databases">
        <authorList>
            <person name="Genoscope - CEA"/>
        </authorList>
    </citation>
    <scope>NUCLEOTIDE SEQUENCE</scope>
</reference>
<reference evidence="2" key="1">
    <citation type="journal article" date="2014" name="Nat. Commun.">
        <title>The rainbow trout genome provides novel insights into evolution after whole-genome duplication in vertebrates.</title>
        <authorList>
            <person name="Berthelot C."/>
            <person name="Brunet F."/>
            <person name="Chalopin D."/>
            <person name="Juanchich A."/>
            <person name="Bernard M."/>
            <person name="Noel B."/>
            <person name="Bento P."/>
            <person name="Da Silva C."/>
            <person name="Labadie K."/>
            <person name="Alberti A."/>
            <person name="Aury J.M."/>
            <person name="Louis A."/>
            <person name="Dehais P."/>
            <person name="Bardou P."/>
            <person name="Montfort J."/>
            <person name="Klopp C."/>
            <person name="Cabau C."/>
            <person name="Gaspin C."/>
            <person name="Thorgaard G.H."/>
            <person name="Boussaha M."/>
            <person name="Quillet E."/>
            <person name="Guyomard R."/>
            <person name="Galiana D."/>
            <person name="Bobe J."/>
            <person name="Volff J.N."/>
            <person name="Genet C."/>
            <person name="Wincker P."/>
            <person name="Jaillon O."/>
            <person name="Roest Crollius H."/>
            <person name="Guiguen Y."/>
        </authorList>
    </citation>
    <scope>NUCLEOTIDE SEQUENCE [LARGE SCALE GENOMIC DNA]</scope>
</reference>
<sequence>MSILSNPSGVPSQSQHDFSISPLHGSLESSNSISASCSQRSSDQSIKTVDSMASSQSYCPPTYSTSSYSVDPVTAGYQYSQYGQTAVDYLAKNVSLSSQRRMKLGDHSAVLGLLQVETGQAY</sequence>
<feature type="region of interest" description="Disordered" evidence="1">
    <location>
        <begin position="1"/>
        <end position="65"/>
    </location>
</feature>
<dbReference type="PaxDb" id="8022-A0A060YI36"/>
<evidence type="ECO:0008006" key="4">
    <source>
        <dbReference type="Google" id="ProtNLM"/>
    </source>
</evidence>
<dbReference type="STRING" id="8022.A0A060YI36"/>
<accession>A0A060YI36</accession>
<evidence type="ECO:0000313" key="2">
    <source>
        <dbReference type="EMBL" id="CDQ89104.1"/>
    </source>
</evidence>
<feature type="compositionally biased region" description="Polar residues" evidence="1">
    <location>
        <begin position="1"/>
        <end position="18"/>
    </location>
</feature>
<dbReference type="Proteomes" id="UP000193380">
    <property type="component" value="Unassembled WGS sequence"/>
</dbReference>
<dbReference type="EMBL" id="FR909204">
    <property type="protein sequence ID" value="CDQ89104.1"/>
    <property type="molecule type" value="Genomic_DNA"/>
</dbReference>
<dbReference type="AlphaFoldDB" id="A0A060YI36"/>
<organism evidence="2 3">
    <name type="scientific">Oncorhynchus mykiss</name>
    <name type="common">Rainbow trout</name>
    <name type="synonym">Salmo gairdneri</name>
    <dbReference type="NCBI Taxonomy" id="8022"/>
    <lineage>
        <taxon>Eukaryota</taxon>
        <taxon>Metazoa</taxon>
        <taxon>Chordata</taxon>
        <taxon>Craniata</taxon>
        <taxon>Vertebrata</taxon>
        <taxon>Euteleostomi</taxon>
        <taxon>Actinopterygii</taxon>
        <taxon>Neopterygii</taxon>
        <taxon>Teleostei</taxon>
        <taxon>Protacanthopterygii</taxon>
        <taxon>Salmoniformes</taxon>
        <taxon>Salmonidae</taxon>
        <taxon>Salmoninae</taxon>
        <taxon>Oncorhynchus</taxon>
    </lineage>
</organism>
<proteinExistence type="predicted"/>
<name>A0A060YI36_ONCMY</name>
<gene>
    <name evidence="2" type="ORF">GSONMT00035915001</name>
</gene>
<protein>
    <recommendedName>
        <fullName evidence="4">OAR domain-containing protein</fullName>
    </recommendedName>
</protein>
<feature type="compositionally biased region" description="Low complexity" evidence="1">
    <location>
        <begin position="54"/>
        <end position="65"/>
    </location>
</feature>
<feature type="compositionally biased region" description="Low complexity" evidence="1">
    <location>
        <begin position="26"/>
        <end position="45"/>
    </location>
</feature>